<gene>
    <name evidence="1" type="ORF">N7492_006771</name>
</gene>
<reference evidence="1" key="2">
    <citation type="journal article" date="2023" name="IMA Fungus">
        <title>Comparative genomic study of the Penicillium genus elucidates a diverse pangenome and 15 lateral gene transfer events.</title>
        <authorList>
            <person name="Petersen C."/>
            <person name="Sorensen T."/>
            <person name="Nielsen M.R."/>
            <person name="Sondergaard T.E."/>
            <person name="Sorensen J.L."/>
            <person name="Fitzpatrick D.A."/>
            <person name="Frisvad J.C."/>
            <person name="Nielsen K.L."/>
        </authorList>
    </citation>
    <scope>NUCLEOTIDE SEQUENCE</scope>
    <source>
        <strain evidence="1">IBT 21917</strain>
    </source>
</reference>
<accession>A0A9W9HZY7</accession>
<keyword evidence="2" id="KW-1185">Reference proteome</keyword>
<dbReference type="Proteomes" id="UP001146351">
    <property type="component" value="Unassembled WGS sequence"/>
</dbReference>
<dbReference type="PANTHER" id="PTHR36091">
    <property type="entry name" value="ALTERED INHERITANCE OF MITOCHONDRIA PROTEIN 9, MITOCHONDRIAL"/>
    <property type="match status" value="1"/>
</dbReference>
<sequence>MDHGSEVFAKLPNPNAGPAQLTVASEVATRDMLCEAFGIPIPKVLAWSCDAIRNSVDAEFILEEKAPRIRLGSVVDLEKSLTSITFDIYGYIYYRSDLRSLVGEAKETNTSSIAQGIPKKYLIRPLKRVDTDIESETLHKYYEAQENRDLFFLRESLMAKEQEKVNGIGQMIKLFRDQGVLLDFDIARENHRKYKEIFVRLGQDDEERELFRNLWPYQDSQ</sequence>
<dbReference type="GO" id="GO:0005739">
    <property type="term" value="C:mitochondrion"/>
    <property type="evidence" value="ECO:0007669"/>
    <property type="project" value="TreeGrafter"/>
</dbReference>
<dbReference type="PANTHER" id="PTHR36091:SF1">
    <property type="entry name" value="ALTERED INHERITANCE OF MITOCHONDRIA PROTEIN 9, MITOCHONDRIAL"/>
    <property type="match status" value="1"/>
</dbReference>
<organism evidence="1 2">
    <name type="scientific">Penicillium capsulatum</name>
    <dbReference type="NCBI Taxonomy" id="69766"/>
    <lineage>
        <taxon>Eukaryota</taxon>
        <taxon>Fungi</taxon>
        <taxon>Dikarya</taxon>
        <taxon>Ascomycota</taxon>
        <taxon>Pezizomycotina</taxon>
        <taxon>Eurotiomycetes</taxon>
        <taxon>Eurotiomycetidae</taxon>
        <taxon>Eurotiales</taxon>
        <taxon>Aspergillaceae</taxon>
        <taxon>Penicillium</taxon>
    </lineage>
</organism>
<evidence type="ECO:0000313" key="1">
    <source>
        <dbReference type="EMBL" id="KAJ5161379.1"/>
    </source>
</evidence>
<proteinExistence type="predicted"/>
<reference evidence="1" key="1">
    <citation type="submission" date="2022-11" db="EMBL/GenBank/DDBJ databases">
        <authorList>
            <person name="Petersen C."/>
        </authorList>
    </citation>
    <scope>NUCLEOTIDE SEQUENCE</scope>
    <source>
        <strain evidence="1">IBT 21917</strain>
    </source>
</reference>
<name>A0A9W9HZY7_9EURO</name>
<evidence type="ECO:0000313" key="2">
    <source>
        <dbReference type="Proteomes" id="UP001146351"/>
    </source>
</evidence>
<dbReference type="OrthoDB" id="2831558at2759"/>
<dbReference type="EMBL" id="JAPQKO010000005">
    <property type="protein sequence ID" value="KAJ5161379.1"/>
    <property type="molecule type" value="Genomic_DNA"/>
</dbReference>
<comment type="caution">
    <text evidence="1">The sequence shown here is derived from an EMBL/GenBank/DDBJ whole genome shotgun (WGS) entry which is preliminary data.</text>
</comment>
<protein>
    <submittedName>
        <fullName evidence="1">Phosphotransferase enzyme family protein</fullName>
    </submittedName>
</protein>
<dbReference type="AlphaFoldDB" id="A0A9W9HZY7"/>
<dbReference type="InterPro" id="IPR051035">
    <property type="entry name" value="Mito_inheritance_9"/>
</dbReference>